<dbReference type="SMART" id="SM00342">
    <property type="entry name" value="HTH_ARAC"/>
    <property type="match status" value="1"/>
</dbReference>
<dbReference type="InterPro" id="IPR018060">
    <property type="entry name" value="HTH_AraC"/>
</dbReference>
<organism evidence="8 9">
    <name type="scientific">Segniliparus rugosus (strain ATCC BAA-974 / DSM 45345 / CCUG 50838 / CIP 108380 / JCM 13579 / CDC 945)</name>
    <dbReference type="NCBI Taxonomy" id="679197"/>
    <lineage>
        <taxon>Bacteria</taxon>
        <taxon>Bacillati</taxon>
        <taxon>Actinomycetota</taxon>
        <taxon>Actinomycetes</taxon>
        <taxon>Mycobacteriales</taxon>
        <taxon>Segniliparaceae</taxon>
        <taxon>Segniliparus</taxon>
    </lineage>
</organism>
<dbReference type="FunFam" id="1.10.10.60:FF:000132">
    <property type="entry name" value="AraC family transcriptional regulator"/>
    <property type="match status" value="1"/>
</dbReference>
<dbReference type="InterPro" id="IPR014710">
    <property type="entry name" value="RmlC-like_jellyroll"/>
</dbReference>
<dbReference type="STRING" id="679197.HMPREF9336_03262"/>
<dbReference type="GO" id="GO:0043565">
    <property type="term" value="F:sequence-specific DNA binding"/>
    <property type="evidence" value="ECO:0007669"/>
    <property type="project" value="InterPro"/>
</dbReference>
<protein>
    <recommendedName>
        <fullName evidence="5">HTH-type transcriptional regulator RipA</fullName>
    </recommendedName>
    <alternativeName>
        <fullName evidence="6">Repressor of iron proteins A</fullName>
    </alternativeName>
</protein>
<dbReference type="InterPro" id="IPR003313">
    <property type="entry name" value="AraC-bd"/>
</dbReference>
<dbReference type="InterPro" id="IPR018062">
    <property type="entry name" value="HTH_AraC-typ_CS"/>
</dbReference>
<feature type="domain" description="HTH araC/xylS-type" evidence="7">
    <location>
        <begin position="179"/>
        <end position="275"/>
    </location>
</feature>
<accession>E5XUU0</accession>
<dbReference type="AlphaFoldDB" id="E5XUU0"/>
<sequence>MSQNGQNLPAAARLADRLVARSEAMVLGDVRLPSGHWFPEHVHDEHHQLVWAPRGVVAVAAGKAHWVLPTTRALWMPAGLAHRTGAMSGAVLRGVYCPIGWTDDAAGLRDRAPFVADGSWRTPQLVRVGPLLRELLEHLLRADLAPHARERAEAVVIDLLEPMSVIPIRAPMPSDPRAARLAKRLVANPSDDTVLRDLAREAGASERTLARLWAAETGLSFGQWRTQVRLRAALPLLAEGKTVERVAERIGYCSASAFAAAFRRAVGVSPGRYFS</sequence>
<keyword evidence="2" id="KW-0805">Transcription regulation</keyword>
<evidence type="ECO:0000256" key="2">
    <source>
        <dbReference type="ARBA" id="ARBA00023015"/>
    </source>
</evidence>
<dbReference type="InterPro" id="IPR011051">
    <property type="entry name" value="RmlC_Cupin_sf"/>
</dbReference>
<dbReference type="SUPFAM" id="SSF46689">
    <property type="entry name" value="Homeodomain-like"/>
    <property type="match status" value="1"/>
</dbReference>
<evidence type="ECO:0000256" key="3">
    <source>
        <dbReference type="ARBA" id="ARBA00023125"/>
    </source>
</evidence>
<evidence type="ECO:0000313" key="8">
    <source>
        <dbReference type="EMBL" id="EFV11928.1"/>
    </source>
</evidence>
<dbReference type="PROSITE" id="PS01124">
    <property type="entry name" value="HTH_ARAC_FAMILY_2"/>
    <property type="match status" value="1"/>
</dbReference>
<keyword evidence="3" id="KW-0238">DNA-binding</keyword>
<dbReference type="PROSITE" id="PS00041">
    <property type="entry name" value="HTH_ARAC_FAMILY_1"/>
    <property type="match status" value="1"/>
</dbReference>
<dbReference type="EMBL" id="ACZI02000001">
    <property type="protein sequence ID" value="EFV11928.1"/>
    <property type="molecule type" value="Genomic_DNA"/>
</dbReference>
<dbReference type="eggNOG" id="COG1917">
    <property type="taxonomic scope" value="Bacteria"/>
</dbReference>
<comment type="caution">
    <text evidence="8">The sequence shown here is derived from an EMBL/GenBank/DDBJ whole genome shotgun (WGS) entry which is preliminary data.</text>
</comment>
<dbReference type="PANTHER" id="PTHR11019:SF199">
    <property type="entry name" value="HTH-TYPE TRANSCRIPTIONAL REGULATOR NIMR"/>
    <property type="match status" value="1"/>
</dbReference>
<keyword evidence="1" id="KW-0678">Repressor</keyword>
<name>E5XUU0_SEGRC</name>
<dbReference type="PANTHER" id="PTHR11019">
    <property type="entry name" value="HTH-TYPE TRANSCRIPTIONAL REGULATOR NIMR"/>
    <property type="match status" value="1"/>
</dbReference>
<evidence type="ECO:0000256" key="6">
    <source>
        <dbReference type="ARBA" id="ARBA00079449"/>
    </source>
</evidence>
<dbReference type="eggNOG" id="COG2207">
    <property type="taxonomic scope" value="Bacteria"/>
</dbReference>
<gene>
    <name evidence="8" type="ORF">HMPREF9336_03262</name>
</gene>
<evidence type="ECO:0000313" key="9">
    <source>
        <dbReference type="Proteomes" id="UP000004816"/>
    </source>
</evidence>
<reference evidence="8 9" key="1">
    <citation type="journal article" date="2011" name="Stand. Genomic Sci.">
        <title>High quality draft genome sequence of Segniliparus rugosus CDC 945(T)= (ATCC BAA-974(T)).</title>
        <authorList>
            <person name="Earl A.M."/>
            <person name="Desjardins C.A."/>
            <person name="Fitzgerald M.G."/>
            <person name="Arachchi H.M."/>
            <person name="Zeng Q."/>
            <person name="Mehta T."/>
            <person name="Griggs A."/>
            <person name="Birren B.W."/>
            <person name="Toney N.C."/>
            <person name="Carr J."/>
            <person name="Posey J."/>
            <person name="Butler W.R."/>
        </authorList>
    </citation>
    <scope>NUCLEOTIDE SEQUENCE [LARGE SCALE GENOMIC DNA]</scope>
    <source>
        <strain evidence="9">ATCC BAA-974 / DSM 45345 / CCUG 50838 / CIP 108380 / JCM 13579 / CDC 945</strain>
    </source>
</reference>
<dbReference type="Pfam" id="PF12833">
    <property type="entry name" value="HTH_18"/>
    <property type="match status" value="1"/>
</dbReference>
<evidence type="ECO:0000259" key="7">
    <source>
        <dbReference type="PROSITE" id="PS01124"/>
    </source>
</evidence>
<dbReference type="Gene3D" id="2.60.120.10">
    <property type="entry name" value="Jelly Rolls"/>
    <property type="match status" value="1"/>
</dbReference>
<proteinExistence type="predicted"/>
<dbReference type="HOGENOM" id="CLU_000445_87_2_11"/>
<dbReference type="GO" id="GO:0003700">
    <property type="term" value="F:DNA-binding transcription factor activity"/>
    <property type="evidence" value="ECO:0007669"/>
    <property type="project" value="InterPro"/>
</dbReference>
<dbReference type="Proteomes" id="UP000004816">
    <property type="component" value="Unassembled WGS sequence"/>
</dbReference>
<dbReference type="RefSeq" id="WP_007472126.1">
    <property type="nucleotide sequence ID" value="NZ_KI391953.1"/>
</dbReference>
<keyword evidence="9" id="KW-1185">Reference proteome</keyword>
<evidence type="ECO:0000256" key="5">
    <source>
        <dbReference type="ARBA" id="ARBA00074140"/>
    </source>
</evidence>
<dbReference type="SUPFAM" id="SSF51182">
    <property type="entry name" value="RmlC-like cupins"/>
    <property type="match status" value="1"/>
</dbReference>
<evidence type="ECO:0000256" key="1">
    <source>
        <dbReference type="ARBA" id="ARBA00022491"/>
    </source>
</evidence>
<evidence type="ECO:0000256" key="4">
    <source>
        <dbReference type="ARBA" id="ARBA00023163"/>
    </source>
</evidence>
<dbReference type="Gene3D" id="1.10.10.60">
    <property type="entry name" value="Homeodomain-like"/>
    <property type="match status" value="1"/>
</dbReference>
<dbReference type="PRINTS" id="PR00032">
    <property type="entry name" value="HTHARAC"/>
</dbReference>
<dbReference type="Pfam" id="PF02311">
    <property type="entry name" value="AraC_binding"/>
    <property type="match status" value="1"/>
</dbReference>
<keyword evidence="4" id="KW-0804">Transcription</keyword>
<dbReference type="InterPro" id="IPR009057">
    <property type="entry name" value="Homeodomain-like_sf"/>
</dbReference>
<dbReference type="InterPro" id="IPR020449">
    <property type="entry name" value="Tscrpt_reg_AraC-type_HTH"/>
</dbReference>